<dbReference type="EMBL" id="CP045273">
    <property type="protein sequence ID" value="QJX80475.1"/>
    <property type="molecule type" value="Genomic_DNA"/>
</dbReference>
<organism evidence="1 2">
    <name type="scientific">Priestia megaterium</name>
    <name type="common">Bacillus megaterium</name>
    <dbReference type="NCBI Taxonomy" id="1404"/>
    <lineage>
        <taxon>Bacteria</taxon>
        <taxon>Bacillati</taxon>
        <taxon>Bacillota</taxon>
        <taxon>Bacilli</taxon>
        <taxon>Bacillales</taxon>
        <taxon>Bacillaceae</taxon>
        <taxon>Priestia</taxon>
    </lineage>
</organism>
<reference evidence="1 2" key="1">
    <citation type="submission" date="2019-10" db="EMBL/GenBank/DDBJ databases">
        <title>Complete genome sequences for adaption low water activity.</title>
        <authorList>
            <person name="Zhao L."/>
            <person name="Zhong J."/>
        </authorList>
    </citation>
    <scope>NUCLEOTIDE SEQUENCE [LARGE SCALE GENOMIC DNA]</scope>
    <source>
        <strain evidence="1 2">FDU301</strain>
        <plasmid evidence="2">pfdu301a</plasmid>
    </source>
</reference>
<dbReference type="Proteomes" id="UP000501076">
    <property type="component" value="Plasmid pFDU301A"/>
</dbReference>
<protein>
    <submittedName>
        <fullName evidence="1">Uncharacterized protein</fullName>
    </submittedName>
</protein>
<proteinExistence type="predicted"/>
<keyword evidence="1" id="KW-0614">Plasmid</keyword>
<gene>
    <name evidence="1" type="ORF">FDZ14_30775</name>
</gene>
<evidence type="ECO:0000313" key="2">
    <source>
        <dbReference type="Proteomes" id="UP000501076"/>
    </source>
</evidence>
<evidence type="ECO:0000313" key="1">
    <source>
        <dbReference type="EMBL" id="QJX80475.1"/>
    </source>
</evidence>
<geneLocation type="plasmid" evidence="2">
    <name>pfdu301a</name>
</geneLocation>
<name>A0A6M6EA86_PRIMG</name>
<accession>A0A6M6EA86</accession>
<sequence length="179" mass="20945">MTRKSATELAEEYAKNLDFNQLEETARTLYEAADRSYRGPGSGIQIVKVKELIKFSIELGDSLEFKCATEYKLLDKSLEYTEKGRVLAEELVPEFESSLEKILSENIKLKGDFFIHYDYNSSTEELTYSIFYKDEIELKRYAYAIYALEKLLERTEMEPEALEILNRAKEELDELHYKS</sequence>
<dbReference type="AlphaFoldDB" id="A0A6M6EA86"/>
<dbReference type="RefSeq" id="WP_171778466.1">
    <property type="nucleotide sequence ID" value="NZ_CP045273.1"/>
</dbReference>